<dbReference type="GO" id="GO:0043021">
    <property type="term" value="F:ribonucleoprotein complex binding"/>
    <property type="evidence" value="ECO:0007669"/>
    <property type="project" value="UniProtKB-UniRule"/>
</dbReference>
<proteinExistence type="inferred from homology"/>
<dbReference type="GO" id="GO:0003723">
    <property type="term" value="F:RNA binding"/>
    <property type="evidence" value="ECO:0007669"/>
    <property type="project" value="TreeGrafter"/>
</dbReference>
<dbReference type="InterPro" id="IPR036420">
    <property type="entry name" value="BRCT_dom_sf"/>
</dbReference>
<accession>A0A8H3FSJ0</accession>
<dbReference type="OrthoDB" id="10264910at2759"/>
<evidence type="ECO:0000313" key="8">
    <source>
        <dbReference type="EMBL" id="CAF9928544.1"/>
    </source>
</evidence>
<comment type="function">
    <text evidence="4">Component of the NOP7 complex, which is required for maturation of the 25S and 5.8S ribosomal RNAs and formation of the 60S ribosome.</text>
</comment>
<dbReference type="SMART" id="SM00292">
    <property type="entry name" value="BRCT"/>
    <property type="match status" value="1"/>
</dbReference>
<dbReference type="SUPFAM" id="SSF47661">
    <property type="entry name" value="t-snare proteins"/>
    <property type="match status" value="1"/>
</dbReference>
<comment type="caution">
    <text evidence="8">The sequence shown here is derived from an EMBL/GenBank/DDBJ whole genome shotgun (WGS) entry which is preliminary data.</text>
</comment>
<dbReference type="Gene3D" id="3.40.50.10190">
    <property type="entry name" value="BRCT domain"/>
    <property type="match status" value="1"/>
</dbReference>
<dbReference type="HAMAP" id="MF_03028">
    <property type="entry name" value="Pescadillo"/>
    <property type="match status" value="1"/>
</dbReference>
<dbReference type="PROSITE" id="PS50172">
    <property type="entry name" value="BRCT"/>
    <property type="match status" value="1"/>
</dbReference>
<feature type="domain" description="T-SNARE coiled-coil homology" evidence="7">
    <location>
        <begin position="278"/>
        <end position="340"/>
    </location>
</feature>
<keyword evidence="9" id="KW-1185">Reference proteome</keyword>
<evidence type="ECO:0000256" key="4">
    <source>
        <dbReference type="HAMAP-Rule" id="MF_03028"/>
    </source>
</evidence>
<evidence type="ECO:0000259" key="7">
    <source>
        <dbReference type="PROSITE" id="PS50192"/>
    </source>
</evidence>
<dbReference type="PROSITE" id="PS50192">
    <property type="entry name" value="T_SNARE"/>
    <property type="match status" value="1"/>
</dbReference>
<dbReference type="AlphaFoldDB" id="A0A8H3FSJ0"/>
<dbReference type="PANTHER" id="PTHR12221:SF6">
    <property type="entry name" value="PESCADILLO HOMOLOG"/>
    <property type="match status" value="1"/>
</dbReference>
<feature type="domain" description="BRCT" evidence="6">
    <location>
        <begin position="676"/>
        <end position="787"/>
    </location>
</feature>
<dbReference type="EMBL" id="CAJPDQ010000030">
    <property type="protein sequence ID" value="CAF9928544.1"/>
    <property type="molecule type" value="Genomic_DNA"/>
</dbReference>
<feature type="compositionally biased region" description="Low complexity" evidence="5">
    <location>
        <begin position="1"/>
        <end position="37"/>
    </location>
</feature>
<feature type="region of interest" description="Disordered" evidence="5">
    <location>
        <begin position="1"/>
        <end position="117"/>
    </location>
</feature>
<dbReference type="GO" id="GO:0000463">
    <property type="term" value="P:maturation of LSU-rRNA from tricistronic rRNA transcript (SSU-rRNA, 5.8S rRNA, LSU-rRNA)"/>
    <property type="evidence" value="ECO:0007669"/>
    <property type="project" value="UniProtKB-UniRule"/>
</dbReference>
<protein>
    <recommendedName>
        <fullName evidence="4">Pescadillo homolog</fullName>
    </recommendedName>
    <alternativeName>
        <fullName evidence="4">Nucleolar protein 7 homolog</fullName>
    </alternativeName>
</protein>
<evidence type="ECO:0000313" key="9">
    <source>
        <dbReference type="Proteomes" id="UP000664169"/>
    </source>
</evidence>
<feature type="compositionally biased region" description="Acidic residues" evidence="5">
    <location>
        <begin position="840"/>
        <end position="852"/>
    </location>
</feature>
<dbReference type="PANTHER" id="PTHR12221">
    <property type="entry name" value="PESCADILLO - RELATED"/>
    <property type="match status" value="1"/>
</dbReference>
<keyword evidence="1 4" id="KW-0690">Ribosome biogenesis</keyword>
<evidence type="ECO:0000256" key="2">
    <source>
        <dbReference type="ARBA" id="ARBA00022552"/>
    </source>
</evidence>
<feature type="region of interest" description="Disordered" evidence="5">
    <location>
        <begin position="924"/>
        <end position="992"/>
    </location>
</feature>
<feature type="compositionally biased region" description="Polar residues" evidence="5">
    <location>
        <begin position="45"/>
        <end position="76"/>
    </location>
</feature>
<dbReference type="InterPro" id="IPR001357">
    <property type="entry name" value="BRCT_dom"/>
</dbReference>
<dbReference type="Proteomes" id="UP000664169">
    <property type="component" value="Unassembled WGS sequence"/>
</dbReference>
<sequence>MAQYGGNNYGQGNRYNQQAGNPYGQQAGNPYGQQAQQGGYGRNPYAQQDQPSNPYAQQSVGNSYGEANQYNQQAPQPSGGAYGRNPYDQREPQVPAGGYGERPGDIEMGQVNGSAPQRDDRYAVLNETKAINAALEELERTKQPRLAQLHQKLLGSTGRDDDPDQREWTSLDAEIMSTYKYLEDRVKKLVKTPGAGSDMNKSQVTRTRDTLKKSLQQFQEIHRVQNKENQDQLRRNLKNANQNLTPQEIEDIVESGQTQVYAMQIQQSSRAGQARTVLSNVNSRSENIQKIARDIEELYRMQLEINEMVIRDEENLAAIVDRTNQVEQDTRTGNEQLTNAVDKARAARRKKWICLGILGIYPREPRNKRKVSKGATSSTTFYYTKDIQYLLHEPLLTRFREHKALSKKIARSLGKGEYGDAARLDKKDSAKLSLDHIIKERYPTFADALRDLDDALSLLFLFSNLPSTSNVPPKTIRLCQKLCHEFQHYIILSHSLRKSFLSIKGIYYQATLQGQDVMWLVPYKFVQRVTSDVDFRIMGTFVEFYTTLLGFVNYRLYSSIGLVYPPKFNAKSDERGAELGAFTVEGINLAGDDETIQVEANGVRQQERSRTEIDISHENSEQALQNAILAQTEAEDIAEAEKQPALIAESNGDIDTFVATADGADILPQPQISHFDAGRLFDGMHFFISRESPRQPLEFIVKAFGCKRVSWPEILGDGSFTHDENDTTITHQIVDRPSIPVSNDDIEKSVSQARAGLVIPGRIYVQPQWVWDCINSNKLLRPDLYGPGAVLPPHLSPWIKLNHGLYDPSLPLAEQEEEGEADDAVDMETTLLPPTKESMEAEAEEPEEESRPDDDHGMQIASDDDSDDDLENDYKSDEILDNDEIEFTEALEDEATSGPEIPADKVHWDELAAEVSGKDAIAVTKDPDAQARKEARKIRQRKKQGEEEELQRQLGMMSKKKRKLYEKMRYSNQQKENDAAKLRAKRRKLEQP</sequence>
<comment type="subcellular location">
    <subcellularLocation>
        <location evidence="4">Nucleus</location>
        <location evidence="4">Nucleolus</location>
    </subcellularLocation>
    <subcellularLocation>
        <location evidence="4">Nucleus</location>
        <location evidence="4">Nucleoplasm</location>
    </subcellularLocation>
</comment>
<keyword evidence="3 4" id="KW-0539">Nucleus</keyword>
<name>A0A8H3FSJ0_9LECA</name>
<dbReference type="GO" id="GO:0016020">
    <property type="term" value="C:membrane"/>
    <property type="evidence" value="ECO:0007669"/>
    <property type="project" value="InterPro"/>
</dbReference>
<feature type="compositionally biased region" description="Acidic residues" evidence="5">
    <location>
        <begin position="862"/>
        <end position="871"/>
    </location>
</feature>
<dbReference type="InterPro" id="IPR010989">
    <property type="entry name" value="SNARE"/>
</dbReference>
<dbReference type="CDD" id="cd17709">
    <property type="entry name" value="BRCT_pescadillo_like"/>
    <property type="match status" value="1"/>
</dbReference>
<dbReference type="GO" id="GO:0016192">
    <property type="term" value="P:vesicle-mediated transport"/>
    <property type="evidence" value="ECO:0007669"/>
    <property type="project" value="InterPro"/>
</dbReference>
<feature type="compositionally biased region" description="Basic residues" evidence="5">
    <location>
        <begin position="982"/>
        <end position="992"/>
    </location>
</feature>
<comment type="subunit">
    <text evidence="4">Component of the NOP7 complex, composed of ERB1, NOP7 and YTM1. Within the NOP7 complex ERB1 appears to interact directly with NOP7 and YTM1. The NOP7 complex also associates with the 66S pre-ribosome.</text>
</comment>
<dbReference type="SUPFAM" id="SSF52113">
    <property type="entry name" value="BRCT domain"/>
    <property type="match status" value="1"/>
</dbReference>
<dbReference type="InterPro" id="IPR000727">
    <property type="entry name" value="T_SNARE_dom"/>
</dbReference>
<gene>
    <name evidence="4" type="primary">NOP7</name>
    <name evidence="8" type="ORF">GOMPHAMPRED_005161</name>
</gene>
<feature type="compositionally biased region" description="Basic and acidic residues" evidence="5">
    <location>
        <begin position="965"/>
        <end position="981"/>
    </location>
</feature>
<comment type="similarity">
    <text evidence="4">Belongs to the pescadillo family.</text>
</comment>
<keyword evidence="2 4" id="KW-0698">rRNA processing</keyword>
<dbReference type="Gene3D" id="1.20.58.70">
    <property type="match status" value="1"/>
</dbReference>
<reference evidence="8" key="1">
    <citation type="submission" date="2021-03" db="EMBL/GenBank/DDBJ databases">
        <authorList>
            <person name="Tagirdzhanova G."/>
        </authorList>
    </citation>
    <scope>NUCLEOTIDE SEQUENCE</scope>
</reference>
<dbReference type="InterPro" id="IPR010613">
    <property type="entry name" value="PES"/>
</dbReference>
<dbReference type="GO" id="GO:0030687">
    <property type="term" value="C:preribosome, large subunit precursor"/>
    <property type="evidence" value="ECO:0007669"/>
    <property type="project" value="UniProtKB-UniRule"/>
</dbReference>
<dbReference type="SMART" id="SM00397">
    <property type="entry name" value="t_SNARE"/>
    <property type="match status" value="1"/>
</dbReference>
<dbReference type="GO" id="GO:0000466">
    <property type="term" value="P:maturation of 5.8S rRNA from tricistronic rRNA transcript (SSU-rRNA, 5.8S rRNA, LSU-rRNA)"/>
    <property type="evidence" value="ECO:0007669"/>
    <property type="project" value="UniProtKB-UniRule"/>
</dbReference>
<dbReference type="GO" id="GO:0070545">
    <property type="term" value="C:PeBoW complex"/>
    <property type="evidence" value="ECO:0007669"/>
    <property type="project" value="TreeGrafter"/>
</dbReference>
<dbReference type="Pfam" id="PF06732">
    <property type="entry name" value="Pescadillo_N"/>
    <property type="match status" value="1"/>
</dbReference>
<organism evidence="8 9">
    <name type="scientific">Gomphillus americanus</name>
    <dbReference type="NCBI Taxonomy" id="1940652"/>
    <lineage>
        <taxon>Eukaryota</taxon>
        <taxon>Fungi</taxon>
        <taxon>Dikarya</taxon>
        <taxon>Ascomycota</taxon>
        <taxon>Pezizomycotina</taxon>
        <taxon>Lecanoromycetes</taxon>
        <taxon>OSLEUM clade</taxon>
        <taxon>Ostropomycetidae</taxon>
        <taxon>Ostropales</taxon>
        <taxon>Graphidaceae</taxon>
        <taxon>Gomphilloideae</taxon>
        <taxon>Gomphillus</taxon>
    </lineage>
</organism>
<dbReference type="Pfam" id="PF00533">
    <property type="entry name" value="BRCT"/>
    <property type="match status" value="1"/>
</dbReference>
<evidence type="ECO:0000256" key="3">
    <source>
        <dbReference type="ARBA" id="ARBA00023242"/>
    </source>
</evidence>
<feature type="compositionally biased region" description="Acidic residues" evidence="5">
    <location>
        <begin position="879"/>
        <end position="895"/>
    </location>
</feature>
<evidence type="ECO:0000256" key="5">
    <source>
        <dbReference type="SAM" id="MobiDB-lite"/>
    </source>
</evidence>
<evidence type="ECO:0000256" key="1">
    <source>
        <dbReference type="ARBA" id="ARBA00022517"/>
    </source>
</evidence>
<evidence type="ECO:0000259" key="6">
    <source>
        <dbReference type="PROSITE" id="PS50172"/>
    </source>
</evidence>
<dbReference type="GO" id="GO:0005654">
    <property type="term" value="C:nucleoplasm"/>
    <property type="evidence" value="ECO:0007669"/>
    <property type="project" value="UniProtKB-SubCell"/>
</dbReference>
<feature type="region of interest" description="Disordered" evidence="5">
    <location>
        <begin position="833"/>
        <end position="906"/>
    </location>
</feature>